<gene>
    <name evidence="2" type="ORF">D7B24_009011</name>
</gene>
<accession>A0A3M9Y5K8</accession>
<keyword evidence="3" id="KW-1185">Reference proteome</keyword>
<sequence length="242" mass="27324">MTHHQGALGRLLKKLVSRTKQQPRAATAEPEPSGAPPSTQPPPHDDVVSDDLFPCWPPPSPRAILARRAAYSDSLCRRRYRAPRGVFEDTPVFALYRLYEWIMAGHTVNMRNELEMFWWARWPVASIPDPDPDDPDPERRAVLACIPALLVESFNERVRLGLRRAEPHAILALDEQRAWAASPKVYETAPTWTQTVEPLATLLHIPHTQPGRHQLKSLDDDEASVAFKAKGILAVEPHIHFV</sequence>
<dbReference type="AlphaFoldDB" id="A0A3M9Y5K8"/>
<dbReference type="RefSeq" id="XP_028493224.1">
    <property type="nucleotide sequence ID" value="XM_028643089.1"/>
</dbReference>
<feature type="compositionally biased region" description="Pro residues" evidence="1">
    <location>
        <begin position="33"/>
        <end position="42"/>
    </location>
</feature>
<dbReference type="Proteomes" id="UP000267145">
    <property type="component" value="Unassembled WGS sequence"/>
</dbReference>
<proteinExistence type="predicted"/>
<comment type="caution">
    <text evidence="2">The sequence shown here is derived from an EMBL/GenBank/DDBJ whole genome shotgun (WGS) entry which is preliminary data.</text>
</comment>
<evidence type="ECO:0000313" key="3">
    <source>
        <dbReference type="Proteomes" id="UP000267145"/>
    </source>
</evidence>
<feature type="region of interest" description="Disordered" evidence="1">
    <location>
        <begin position="1"/>
        <end position="52"/>
    </location>
</feature>
<organism evidence="2 3">
    <name type="scientific">Verticillium nonalfalfae</name>
    <dbReference type="NCBI Taxonomy" id="1051616"/>
    <lineage>
        <taxon>Eukaryota</taxon>
        <taxon>Fungi</taxon>
        <taxon>Dikarya</taxon>
        <taxon>Ascomycota</taxon>
        <taxon>Pezizomycotina</taxon>
        <taxon>Sordariomycetes</taxon>
        <taxon>Hypocreomycetidae</taxon>
        <taxon>Glomerellales</taxon>
        <taxon>Plectosphaerellaceae</taxon>
        <taxon>Verticillium</taxon>
    </lineage>
</organism>
<evidence type="ECO:0000313" key="2">
    <source>
        <dbReference type="EMBL" id="RNJ55066.1"/>
    </source>
</evidence>
<protein>
    <submittedName>
        <fullName evidence="2">Uncharacterized protein</fullName>
    </submittedName>
</protein>
<evidence type="ECO:0000256" key="1">
    <source>
        <dbReference type="SAM" id="MobiDB-lite"/>
    </source>
</evidence>
<dbReference type="EMBL" id="RBVV01000086">
    <property type="protein sequence ID" value="RNJ55066.1"/>
    <property type="molecule type" value="Genomic_DNA"/>
</dbReference>
<name>A0A3M9Y5K8_9PEZI</name>
<reference evidence="2 3" key="1">
    <citation type="submission" date="2018-10" db="EMBL/GenBank/DDBJ databases">
        <title>Genome sequence of Verticillium nonalfalfae VnAa140.</title>
        <authorList>
            <person name="Stajich J.E."/>
            <person name="Kasson M.T."/>
        </authorList>
    </citation>
    <scope>NUCLEOTIDE SEQUENCE [LARGE SCALE GENOMIC DNA]</scope>
    <source>
        <strain evidence="2 3">VnAa140</strain>
    </source>
</reference>
<dbReference type="GeneID" id="39612700"/>